<dbReference type="PROSITE" id="PS51257">
    <property type="entry name" value="PROKAR_LIPOPROTEIN"/>
    <property type="match status" value="1"/>
</dbReference>
<evidence type="ECO:0000313" key="3">
    <source>
        <dbReference type="Proteomes" id="UP000799302"/>
    </source>
</evidence>
<gene>
    <name evidence="2" type="ORF">BT63DRAFT_426818</name>
</gene>
<evidence type="ECO:0000256" key="1">
    <source>
        <dbReference type="SAM" id="SignalP"/>
    </source>
</evidence>
<keyword evidence="1" id="KW-0732">Signal</keyword>
<dbReference type="EMBL" id="MU004237">
    <property type="protein sequence ID" value="KAF2667970.1"/>
    <property type="molecule type" value="Genomic_DNA"/>
</dbReference>
<evidence type="ECO:0000313" key="2">
    <source>
        <dbReference type="EMBL" id="KAF2667970.1"/>
    </source>
</evidence>
<reference evidence="2" key="1">
    <citation type="journal article" date="2020" name="Stud. Mycol.">
        <title>101 Dothideomycetes genomes: a test case for predicting lifestyles and emergence of pathogens.</title>
        <authorList>
            <person name="Haridas S."/>
            <person name="Albert R."/>
            <person name="Binder M."/>
            <person name="Bloem J."/>
            <person name="Labutti K."/>
            <person name="Salamov A."/>
            <person name="Andreopoulos B."/>
            <person name="Baker S."/>
            <person name="Barry K."/>
            <person name="Bills G."/>
            <person name="Bluhm B."/>
            <person name="Cannon C."/>
            <person name="Castanera R."/>
            <person name="Culley D."/>
            <person name="Daum C."/>
            <person name="Ezra D."/>
            <person name="Gonzalez J."/>
            <person name="Henrissat B."/>
            <person name="Kuo A."/>
            <person name="Liang C."/>
            <person name="Lipzen A."/>
            <person name="Lutzoni F."/>
            <person name="Magnuson J."/>
            <person name="Mondo S."/>
            <person name="Nolan M."/>
            <person name="Ohm R."/>
            <person name="Pangilinan J."/>
            <person name="Park H.-J."/>
            <person name="Ramirez L."/>
            <person name="Alfaro M."/>
            <person name="Sun H."/>
            <person name="Tritt A."/>
            <person name="Yoshinaga Y."/>
            <person name="Zwiers L.-H."/>
            <person name="Turgeon B."/>
            <person name="Goodwin S."/>
            <person name="Spatafora J."/>
            <person name="Crous P."/>
            <person name="Grigoriev I."/>
        </authorList>
    </citation>
    <scope>NUCLEOTIDE SEQUENCE</scope>
    <source>
        <strain evidence="2">CBS 115976</strain>
    </source>
</reference>
<name>A0A6A6U7N1_9PEZI</name>
<protein>
    <submittedName>
        <fullName evidence="2">Uncharacterized protein</fullName>
    </submittedName>
</protein>
<organism evidence="2 3">
    <name type="scientific">Microthyrium microscopicum</name>
    <dbReference type="NCBI Taxonomy" id="703497"/>
    <lineage>
        <taxon>Eukaryota</taxon>
        <taxon>Fungi</taxon>
        <taxon>Dikarya</taxon>
        <taxon>Ascomycota</taxon>
        <taxon>Pezizomycotina</taxon>
        <taxon>Dothideomycetes</taxon>
        <taxon>Dothideomycetes incertae sedis</taxon>
        <taxon>Microthyriales</taxon>
        <taxon>Microthyriaceae</taxon>
        <taxon>Microthyrium</taxon>
    </lineage>
</organism>
<feature type="signal peptide" evidence="1">
    <location>
        <begin position="1"/>
        <end position="17"/>
    </location>
</feature>
<dbReference type="AlphaFoldDB" id="A0A6A6U7N1"/>
<keyword evidence="3" id="KW-1185">Reference proteome</keyword>
<sequence length="87" mass="9019">MKLVLLAFATFAAACAGHQNMKRAENGTLTAGNATLTEVIPPQITPCDCPAVTVPPFLNANAQCAFKANAAEACYLKNPVCPSPIPC</sequence>
<dbReference type="Proteomes" id="UP000799302">
    <property type="component" value="Unassembled WGS sequence"/>
</dbReference>
<accession>A0A6A6U7N1</accession>
<proteinExistence type="predicted"/>
<feature type="chain" id="PRO_5025415045" evidence="1">
    <location>
        <begin position="18"/>
        <end position="87"/>
    </location>
</feature>